<dbReference type="GO" id="GO:0051537">
    <property type="term" value="F:2 iron, 2 sulfur cluster binding"/>
    <property type="evidence" value="ECO:0007669"/>
    <property type="project" value="UniProtKB-KW"/>
</dbReference>
<feature type="binding site" evidence="7">
    <location>
        <position position="120"/>
    </location>
    <ligand>
        <name>[2Fe-2S] cluster</name>
        <dbReference type="ChEBI" id="CHEBI:190135"/>
    </ligand>
</feature>
<keyword evidence="4 7" id="KW-0408">Iron</keyword>
<dbReference type="InterPro" id="IPR042128">
    <property type="entry name" value="NuoE_dom"/>
</dbReference>
<evidence type="ECO:0000313" key="11">
    <source>
        <dbReference type="Proteomes" id="UP000267654"/>
    </source>
</evidence>
<comment type="cofactor">
    <cofactor evidence="6">
        <name>[2Fe-2S] cluster</name>
        <dbReference type="ChEBI" id="CHEBI:190135"/>
    </cofactor>
</comment>
<comment type="similarity">
    <text evidence="1">Belongs to the complex I 24 kDa subunit family.</text>
</comment>
<keyword evidence="2 7" id="KW-0001">2Fe-2S</keyword>
<dbReference type="PANTHER" id="PTHR43342">
    <property type="entry name" value="NADH-QUINONE OXIDOREDUCTASE, E SUBUNIT"/>
    <property type="match status" value="1"/>
</dbReference>
<keyword evidence="8" id="KW-0175">Coiled coil</keyword>
<dbReference type="InterPro" id="IPR036249">
    <property type="entry name" value="Thioredoxin-like_sf"/>
</dbReference>
<dbReference type="FunFam" id="1.10.10.1590:FF:000001">
    <property type="entry name" value="NADH-quinone oxidoreductase subunit E"/>
    <property type="match status" value="1"/>
</dbReference>
<dbReference type="PANTHER" id="PTHR43342:SF1">
    <property type="entry name" value="BIFURCATING [FEFE] HYDROGENASE GAMMA SUBUNIT"/>
    <property type="match status" value="1"/>
</dbReference>
<accession>A0A662DCW3</accession>
<dbReference type="Gene3D" id="1.10.10.1590">
    <property type="entry name" value="NADH-quinone oxidoreductase subunit E"/>
    <property type="match status" value="1"/>
</dbReference>
<evidence type="ECO:0000256" key="7">
    <source>
        <dbReference type="PIRSR" id="PIRSR000216-1"/>
    </source>
</evidence>
<evidence type="ECO:0000256" key="6">
    <source>
        <dbReference type="ARBA" id="ARBA00034078"/>
    </source>
</evidence>
<dbReference type="Gene3D" id="3.40.30.10">
    <property type="entry name" value="Glutaredoxin"/>
    <property type="match status" value="1"/>
</dbReference>
<feature type="binding site" evidence="7">
    <location>
        <position position="124"/>
    </location>
    <ligand>
        <name>[2Fe-2S] cluster</name>
        <dbReference type="ChEBI" id="CHEBI:190135"/>
    </ligand>
</feature>
<organism evidence="10 11">
    <name type="scientific">Aerophobetes bacterium</name>
    <dbReference type="NCBI Taxonomy" id="2030807"/>
    <lineage>
        <taxon>Bacteria</taxon>
        <taxon>Candidatus Aerophobota</taxon>
    </lineage>
</organism>
<reference evidence="9" key="2">
    <citation type="journal article" date="2020" name="mSystems">
        <title>Genome- and Community-Level Interaction Insights into Carbon Utilization and Element Cycling Functions of Hydrothermarchaeota in Hydrothermal Sediment.</title>
        <authorList>
            <person name="Zhou Z."/>
            <person name="Liu Y."/>
            <person name="Xu W."/>
            <person name="Pan J."/>
            <person name="Luo Z.H."/>
            <person name="Li M."/>
        </authorList>
    </citation>
    <scope>NUCLEOTIDE SEQUENCE [LARGE SCALE GENOMIC DNA]</scope>
    <source>
        <strain evidence="9">HyVt-219</strain>
    </source>
</reference>
<reference evidence="10 11" key="1">
    <citation type="submission" date="2018-06" db="EMBL/GenBank/DDBJ databases">
        <title>Extensive metabolic versatility and redundancy in microbially diverse, dynamic hydrothermal sediments.</title>
        <authorList>
            <person name="Dombrowski N."/>
            <person name="Teske A."/>
            <person name="Baker B.J."/>
        </authorList>
    </citation>
    <scope>NUCLEOTIDE SEQUENCE [LARGE SCALE GENOMIC DNA]</scope>
    <source>
        <strain evidence="10">B19_G9</strain>
    </source>
</reference>
<evidence type="ECO:0000256" key="3">
    <source>
        <dbReference type="ARBA" id="ARBA00022723"/>
    </source>
</evidence>
<feature type="binding site" evidence="7">
    <location>
        <position position="79"/>
    </location>
    <ligand>
        <name>[2Fe-2S] cluster</name>
        <dbReference type="ChEBI" id="CHEBI:190135"/>
    </ligand>
</feature>
<evidence type="ECO:0000313" key="9">
    <source>
        <dbReference type="EMBL" id="HDN84558.1"/>
    </source>
</evidence>
<dbReference type="AlphaFoldDB" id="A0A662DCW3"/>
<feature type="binding site" evidence="7">
    <location>
        <position position="84"/>
    </location>
    <ligand>
        <name>[2Fe-2S] cluster</name>
        <dbReference type="ChEBI" id="CHEBI:190135"/>
    </ligand>
</feature>
<keyword evidence="5 7" id="KW-0411">Iron-sulfur</keyword>
<dbReference type="InterPro" id="IPR028431">
    <property type="entry name" value="NADP_DH_HndA-like"/>
</dbReference>
<dbReference type="InterPro" id="IPR002023">
    <property type="entry name" value="NuoE-like"/>
</dbReference>
<name>A0A662DCW3_UNCAE</name>
<evidence type="ECO:0000256" key="2">
    <source>
        <dbReference type="ARBA" id="ARBA00022714"/>
    </source>
</evidence>
<evidence type="ECO:0000313" key="10">
    <source>
        <dbReference type="EMBL" id="RLE11972.1"/>
    </source>
</evidence>
<gene>
    <name evidence="9" type="primary">nuoE</name>
    <name evidence="10" type="ORF">DRI96_05320</name>
    <name evidence="9" type="ORF">ENG47_02215</name>
</gene>
<dbReference type="SUPFAM" id="SSF52833">
    <property type="entry name" value="Thioredoxin-like"/>
    <property type="match status" value="1"/>
</dbReference>
<evidence type="ECO:0000256" key="8">
    <source>
        <dbReference type="SAM" id="Coils"/>
    </source>
</evidence>
<comment type="cofactor">
    <cofactor evidence="7">
        <name>[2Fe-2S] cluster</name>
        <dbReference type="ChEBI" id="CHEBI:190135"/>
    </cofactor>
    <text evidence="7">Binds 1 [2Fe-2S] cluster.</text>
</comment>
<dbReference type="Pfam" id="PF01257">
    <property type="entry name" value="2Fe-2S_thioredx"/>
    <property type="match status" value="1"/>
</dbReference>
<comment type="caution">
    <text evidence="10">The sequence shown here is derived from an EMBL/GenBank/DDBJ whole genome shotgun (WGS) entry which is preliminary data.</text>
</comment>
<dbReference type="InterPro" id="IPR041921">
    <property type="entry name" value="NuoE_N"/>
</dbReference>
<dbReference type="GO" id="GO:0016491">
    <property type="term" value="F:oxidoreductase activity"/>
    <property type="evidence" value="ECO:0007669"/>
    <property type="project" value="UniProtKB-KW"/>
</dbReference>
<dbReference type="FunFam" id="3.40.30.10:FF:000015">
    <property type="entry name" value="NADH-quinone oxidoreductase subunit E"/>
    <property type="match status" value="1"/>
</dbReference>
<sequence length="153" mass="17600">MTSQLLEKVERIIDKYKREKKALISILQEVQEEYNYLPKDVLFYIRDKLNVPLTQIYGVATFYNAFSLKPRGRHLITVCTGTTCHVKGAGKILEKLERDLGIKNGEVTKDLRFSLETVRCVGCCSLAPVIKVDGDTYGRVRQDDLIKILKRYE</sequence>
<evidence type="ECO:0000256" key="1">
    <source>
        <dbReference type="ARBA" id="ARBA00010643"/>
    </source>
</evidence>
<dbReference type="EMBL" id="DRBC01000126">
    <property type="protein sequence ID" value="HDN84558.1"/>
    <property type="molecule type" value="Genomic_DNA"/>
</dbReference>
<dbReference type="Proteomes" id="UP000885660">
    <property type="component" value="Unassembled WGS sequence"/>
</dbReference>
<dbReference type="EMBL" id="QMQB01000197">
    <property type="protein sequence ID" value="RLE11972.1"/>
    <property type="molecule type" value="Genomic_DNA"/>
</dbReference>
<keyword evidence="3 7" id="KW-0479">Metal-binding</keyword>
<evidence type="ECO:0000256" key="5">
    <source>
        <dbReference type="ARBA" id="ARBA00023014"/>
    </source>
</evidence>
<evidence type="ECO:0000256" key="4">
    <source>
        <dbReference type="ARBA" id="ARBA00023004"/>
    </source>
</evidence>
<dbReference type="EC" id="1.6.5.11" evidence="10"/>
<dbReference type="GO" id="GO:0046872">
    <property type="term" value="F:metal ion binding"/>
    <property type="evidence" value="ECO:0007669"/>
    <property type="project" value="UniProtKB-KW"/>
</dbReference>
<dbReference type="Proteomes" id="UP000267654">
    <property type="component" value="Unassembled WGS sequence"/>
</dbReference>
<protein>
    <submittedName>
        <fullName evidence="10">NADH-quinone oxidoreductase subunit NuoE</fullName>
        <ecNumber evidence="10">1.6.5.11</ecNumber>
    </submittedName>
</protein>
<dbReference type="PIRSF" id="PIRSF000216">
    <property type="entry name" value="NADH_DH_24kDa"/>
    <property type="match status" value="1"/>
</dbReference>
<feature type="coiled-coil region" evidence="8">
    <location>
        <begin position="6"/>
        <end position="33"/>
    </location>
</feature>
<dbReference type="CDD" id="cd03064">
    <property type="entry name" value="TRX_Fd_NuoE"/>
    <property type="match status" value="1"/>
</dbReference>
<proteinExistence type="inferred from homology"/>
<keyword evidence="10" id="KW-0560">Oxidoreductase</keyword>
<dbReference type="NCBIfam" id="NF005722">
    <property type="entry name" value="PRK07539.1-2"/>
    <property type="match status" value="1"/>
</dbReference>